<feature type="transmembrane region" description="Helical" evidence="2">
    <location>
        <begin position="20"/>
        <end position="43"/>
    </location>
</feature>
<organism evidence="4 5">
    <name type="scientific">Pseudomonas poae</name>
    <dbReference type="NCBI Taxonomy" id="200451"/>
    <lineage>
        <taxon>Bacteria</taxon>
        <taxon>Pseudomonadati</taxon>
        <taxon>Pseudomonadota</taxon>
        <taxon>Gammaproteobacteria</taxon>
        <taxon>Pseudomonadales</taxon>
        <taxon>Pseudomonadaceae</taxon>
        <taxon>Pseudomonas</taxon>
    </lineage>
</organism>
<feature type="domain" description="Peptidase S1" evidence="3">
    <location>
        <begin position="39"/>
        <end position="266"/>
    </location>
</feature>
<dbReference type="GO" id="GO:0006508">
    <property type="term" value="P:proteolysis"/>
    <property type="evidence" value="ECO:0007669"/>
    <property type="project" value="UniProtKB-KW"/>
</dbReference>
<keyword evidence="4" id="KW-0645">Protease</keyword>
<evidence type="ECO:0000259" key="3">
    <source>
        <dbReference type="PROSITE" id="PS50240"/>
    </source>
</evidence>
<gene>
    <name evidence="4" type="ORF">IMF22_10475</name>
</gene>
<dbReference type="PRINTS" id="PR00722">
    <property type="entry name" value="CHYMOTRYPSIN"/>
</dbReference>
<dbReference type="PANTHER" id="PTHR24252:SF7">
    <property type="entry name" value="HYALIN"/>
    <property type="match status" value="1"/>
</dbReference>
<dbReference type="InterPro" id="IPR001254">
    <property type="entry name" value="Trypsin_dom"/>
</dbReference>
<dbReference type="GO" id="GO:0004252">
    <property type="term" value="F:serine-type endopeptidase activity"/>
    <property type="evidence" value="ECO:0007669"/>
    <property type="project" value="InterPro"/>
</dbReference>
<dbReference type="CDD" id="cd00190">
    <property type="entry name" value="Tryp_SPc"/>
    <property type="match status" value="1"/>
</dbReference>
<protein>
    <submittedName>
        <fullName evidence="4">Serine protease</fullName>
    </submittedName>
</protein>
<dbReference type="Gene3D" id="2.40.10.10">
    <property type="entry name" value="Trypsin-like serine proteases"/>
    <property type="match status" value="1"/>
</dbReference>
<keyword evidence="2" id="KW-1133">Transmembrane helix</keyword>
<reference evidence="4 5" key="1">
    <citation type="submission" date="2020-10" db="EMBL/GenBank/DDBJ databases">
        <title>High quality whole genome sequence of Pseudomonas poae PMA22.</title>
        <authorList>
            <person name="Hernandez J.G."/>
            <person name="Rodriguez P."/>
            <person name="Cuevas C."/>
            <person name="de la Calle F."/>
            <person name="Galan B."/>
            <person name="Garcia J.L."/>
        </authorList>
    </citation>
    <scope>NUCLEOTIDE SEQUENCE [LARGE SCALE GENOMIC DNA]</scope>
    <source>
        <strain evidence="4 5">PMA22</strain>
    </source>
</reference>
<dbReference type="RefSeq" id="WP_197628299.1">
    <property type="nucleotide sequence ID" value="NZ_CP063073.1"/>
</dbReference>
<dbReference type="PROSITE" id="PS50240">
    <property type="entry name" value="TRYPSIN_DOM"/>
    <property type="match status" value="1"/>
</dbReference>
<keyword evidence="2" id="KW-0812">Transmembrane</keyword>
<dbReference type="InterPro" id="IPR001314">
    <property type="entry name" value="Peptidase_S1A"/>
</dbReference>
<dbReference type="Pfam" id="PF00089">
    <property type="entry name" value="Trypsin"/>
    <property type="match status" value="1"/>
</dbReference>
<dbReference type="EMBL" id="CP063073">
    <property type="protein sequence ID" value="QOQ77426.1"/>
    <property type="molecule type" value="Genomic_DNA"/>
</dbReference>
<name>A0A7M1KLZ6_9PSED</name>
<dbReference type="Proteomes" id="UP000594923">
    <property type="component" value="Chromosome"/>
</dbReference>
<evidence type="ECO:0000313" key="5">
    <source>
        <dbReference type="Proteomes" id="UP000594923"/>
    </source>
</evidence>
<keyword evidence="4" id="KW-0378">Hydrolase</keyword>
<dbReference type="InterPro" id="IPR018114">
    <property type="entry name" value="TRYPSIN_HIS"/>
</dbReference>
<dbReference type="SMART" id="SM00020">
    <property type="entry name" value="Tryp_SPc"/>
    <property type="match status" value="1"/>
</dbReference>
<evidence type="ECO:0000256" key="2">
    <source>
        <dbReference type="SAM" id="Phobius"/>
    </source>
</evidence>
<dbReference type="InterPro" id="IPR043504">
    <property type="entry name" value="Peptidase_S1_PA_chymotrypsin"/>
</dbReference>
<dbReference type="InterPro" id="IPR009003">
    <property type="entry name" value="Peptidase_S1_PA"/>
</dbReference>
<keyword evidence="1" id="KW-1015">Disulfide bond</keyword>
<dbReference type="SUPFAM" id="SSF50494">
    <property type="entry name" value="Trypsin-like serine proteases"/>
    <property type="match status" value="1"/>
</dbReference>
<keyword evidence="2" id="KW-0472">Membrane</keyword>
<accession>A0A7M1KLZ6</accession>
<evidence type="ECO:0000256" key="1">
    <source>
        <dbReference type="ARBA" id="ARBA00023157"/>
    </source>
</evidence>
<feature type="transmembrane region" description="Helical" evidence="2">
    <location>
        <begin position="275"/>
        <end position="293"/>
    </location>
</feature>
<proteinExistence type="predicted"/>
<dbReference type="PROSITE" id="PS00134">
    <property type="entry name" value="TRYPSIN_HIS"/>
    <property type="match status" value="1"/>
</dbReference>
<dbReference type="PANTHER" id="PTHR24252">
    <property type="entry name" value="ACROSIN-RELATED"/>
    <property type="match status" value="1"/>
</dbReference>
<sequence>MDGNTNRSAIFRFYHGAKGWLFIAATLGVSVFPILSNAIVGGVDAPDDRFPFMTTIQFKDSGATPLERHGCGASLISPTWVLTAAHCVIDTEPSDIEVVIGRTQLSNLHQGQSVAVKTIVSHPNFAQATVYDIALLQLERAVTAVTPINRVASAERLEDSEKTVTAAGWGDTALPASSDRLQQASMPRISDAECTAFNPSLNPDTSFCIGVLAAGGPFPNNGDSGGPVFINQPGTGFIQLGVVSQAVVIVRLSNPEVAQFVNDTVKPDDGWKSNFNLVVACLMGLVVIIWLTVARSLKRNRVG</sequence>
<dbReference type="AlphaFoldDB" id="A0A7M1KLZ6"/>
<dbReference type="FunFam" id="2.40.10.10:FF:000068">
    <property type="entry name" value="transmembrane protease serine 2"/>
    <property type="match status" value="1"/>
</dbReference>
<evidence type="ECO:0000313" key="4">
    <source>
        <dbReference type="EMBL" id="QOQ77426.1"/>
    </source>
</evidence>